<evidence type="ECO:0000259" key="6">
    <source>
        <dbReference type="PROSITE" id="PS50833"/>
    </source>
</evidence>
<evidence type="ECO:0000256" key="5">
    <source>
        <dbReference type="SAM" id="MobiDB-lite"/>
    </source>
</evidence>
<dbReference type="PROSITE" id="PS50833">
    <property type="entry name" value="BRIX"/>
    <property type="match status" value="1"/>
</dbReference>
<feature type="region of interest" description="Disordered" evidence="5">
    <location>
        <begin position="308"/>
        <end position="371"/>
    </location>
</feature>
<protein>
    <recommendedName>
        <fullName evidence="4">Ribosome production factor 2 homolog</fullName>
    </recommendedName>
    <alternativeName>
        <fullName evidence="4">Ribosome biogenesis protein RPF2 homolog</fullName>
    </alternativeName>
</protein>
<comment type="subcellular location">
    <subcellularLocation>
        <location evidence="1 4">Nucleus</location>
        <location evidence="1 4">Nucleolus</location>
    </subcellularLocation>
</comment>
<comment type="similarity">
    <text evidence="2 4">Belongs to the RPF2 family.</text>
</comment>
<keyword evidence="8" id="KW-1185">Reference proteome</keyword>
<dbReference type="AlphaFoldDB" id="A0A0P1BA52"/>
<feature type="domain" description="Brix" evidence="6">
    <location>
        <begin position="28"/>
        <end position="266"/>
    </location>
</feature>
<sequence length="371" mass="40660">MLRTPKPRNARSKRAMEARAPRDYEAAKKAIFVTGPHSSRLVSLAFKDLAALKKPDNIQFNKKNDCLPFESSGTESLEFWSGKNDASLFIVGNHQKKRKDNLIWARCFDGKVLDLLEMGVLQGKAIAEFKHLKSLLIDFYRGEEAPPASGPGAVPGAAGNSIALRNGLQHIICVTEGPELELGGADAPHSDPDLAKLYAAGAAQVKGSNSPADIDTSASGRVVYFRVYAPRPAVKTQSGATPKIELHEVGPSFDFVLRRRRPADATRLTNALKRPRTAAMSNKQGTTKRKNILTDDMGDMLGRVHMERQDLGKLQTRKMKGLKRGRGEDDEEDDDEVGDEDESEDVVGSGEEGFDEDDMRAVVDGEDEDEE</sequence>
<dbReference type="EMBL" id="CCYA01000181">
    <property type="protein sequence ID" value="CEH12748.1"/>
    <property type="molecule type" value="Genomic_DNA"/>
</dbReference>
<accession>A0A0P1BA52</accession>
<evidence type="ECO:0000256" key="2">
    <source>
        <dbReference type="ARBA" id="ARBA00010782"/>
    </source>
</evidence>
<keyword evidence="3 4" id="KW-0539">Nucleus</keyword>
<dbReference type="Pfam" id="PF04427">
    <property type="entry name" value="Brix"/>
    <property type="match status" value="1"/>
</dbReference>
<dbReference type="GO" id="GO:0019843">
    <property type="term" value="F:rRNA binding"/>
    <property type="evidence" value="ECO:0007669"/>
    <property type="project" value="UniProtKB-UniRule"/>
</dbReference>
<dbReference type="PANTHER" id="PTHR12728:SF0">
    <property type="entry name" value="RIBOSOME PRODUCTION FACTOR 2 HOMOLOG"/>
    <property type="match status" value="1"/>
</dbReference>
<organism evidence="7 8">
    <name type="scientific">Ceraceosorus bombacis</name>
    <dbReference type="NCBI Taxonomy" id="401625"/>
    <lineage>
        <taxon>Eukaryota</taxon>
        <taxon>Fungi</taxon>
        <taxon>Dikarya</taxon>
        <taxon>Basidiomycota</taxon>
        <taxon>Ustilaginomycotina</taxon>
        <taxon>Exobasidiomycetes</taxon>
        <taxon>Ceraceosorales</taxon>
        <taxon>Ceraceosoraceae</taxon>
        <taxon>Ceraceosorus</taxon>
    </lineage>
</organism>
<dbReference type="Proteomes" id="UP000054845">
    <property type="component" value="Unassembled WGS sequence"/>
</dbReference>
<dbReference type="InterPro" id="IPR007109">
    <property type="entry name" value="Brix"/>
</dbReference>
<dbReference type="PANTHER" id="PTHR12728">
    <property type="entry name" value="BRIX DOMAIN CONTAINING PROTEIN"/>
    <property type="match status" value="1"/>
</dbReference>
<evidence type="ECO:0000313" key="7">
    <source>
        <dbReference type="EMBL" id="CEH12748.1"/>
    </source>
</evidence>
<feature type="compositionally biased region" description="Basic residues" evidence="5">
    <location>
        <begin position="315"/>
        <end position="324"/>
    </location>
</feature>
<dbReference type="InterPro" id="IPR039770">
    <property type="entry name" value="Rpf2"/>
</dbReference>
<dbReference type="STRING" id="401625.A0A0P1BA52"/>
<evidence type="ECO:0000256" key="4">
    <source>
        <dbReference type="RuleBase" id="RU367086"/>
    </source>
</evidence>
<dbReference type="GO" id="GO:0000027">
    <property type="term" value="P:ribosomal large subunit assembly"/>
    <property type="evidence" value="ECO:0007669"/>
    <property type="project" value="InterPro"/>
</dbReference>
<name>A0A0P1BA52_9BASI</name>
<evidence type="ECO:0000256" key="1">
    <source>
        <dbReference type="ARBA" id="ARBA00004604"/>
    </source>
</evidence>
<dbReference type="SMART" id="SM00879">
    <property type="entry name" value="Brix"/>
    <property type="match status" value="1"/>
</dbReference>
<dbReference type="GO" id="GO:0000463">
    <property type="term" value="P:maturation of LSU-rRNA from tricistronic rRNA transcript (SSU-rRNA, 5.8S rRNA, LSU-rRNA)"/>
    <property type="evidence" value="ECO:0007669"/>
    <property type="project" value="TreeGrafter"/>
</dbReference>
<reference evidence="7 8" key="1">
    <citation type="submission" date="2014-09" db="EMBL/GenBank/DDBJ databases">
        <authorList>
            <person name="Magalhaes I.L.F."/>
            <person name="Oliveira U."/>
            <person name="Santos F.R."/>
            <person name="Vidigal T.H.D.A."/>
            <person name="Brescovit A.D."/>
            <person name="Santos A.J."/>
        </authorList>
    </citation>
    <scope>NUCLEOTIDE SEQUENCE [LARGE SCALE GENOMIC DNA]</scope>
</reference>
<feature type="compositionally biased region" description="Acidic residues" evidence="5">
    <location>
        <begin position="352"/>
        <end position="371"/>
    </location>
</feature>
<dbReference type="GO" id="GO:0005730">
    <property type="term" value="C:nucleolus"/>
    <property type="evidence" value="ECO:0007669"/>
    <property type="project" value="UniProtKB-SubCell"/>
</dbReference>
<evidence type="ECO:0000313" key="8">
    <source>
        <dbReference type="Proteomes" id="UP000054845"/>
    </source>
</evidence>
<evidence type="ECO:0000256" key="3">
    <source>
        <dbReference type="ARBA" id="ARBA00023242"/>
    </source>
</evidence>
<dbReference type="OrthoDB" id="407658at2759"/>
<feature type="compositionally biased region" description="Acidic residues" evidence="5">
    <location>
        <begin position="328"/>
        <end position="345"/>
    </location>
</feature>
<proteinExistence type="inferred from homology"/>